<evidence type="ECO:0000256" key="1">
    <source>
        <dbReference type="SAM" id="MobiDB-lite"/>
    </source>
</evidence>
<evidence type="ECO:0000259" key="2">
    <source>
        <dbReference type="PROSITE" id="PS50093"/>
    </source>
</evidence>
<dbReference type="Proteomes" id="UP000606991">
    <property type="component" value="Unassembled WGS sequence"/>
</dbReference>
<accession>A0A934N4V2</accession>
<reference evidence="3 4" key="1">
    <citation type="submission" date="2020-10" db="EMBL/GenBank/DDBJ databases">
        <title>Ca. Dormibacterota MAGs.</title>
        <authorList>
            <person name="Montgomery K."/>
        </authorList>
    </citation>
    <scope>NUCLEOTIDE SEQUENCE [LARGE SCALE GENOMIC DNA]</scope>
    <source>
        <strain evidence="3">SC8812_S17_18</strain>
    </source>
</reference>
<dbReference type="PROSITE" id="PS50093">
    <property type="entry name" value="PKD"/>
    <property type="match status" value="1"/>
</dbReference>
<evidence type="ECO:0000313" key="4">
    <source>
        <dbReference type="Proteomes" id="UP000606991"/>
    </source>
</evidence>
<evidence type="ECO:0000313" key="3">
    <source>
        <dbReference type="EMBL" id="MBJ7595971.1"/>
    </source>
</evidence>
<comment type="caution">
    <text evidence="3">The sequence shown here is derived from an EMBL/GenBank/DDBJ whole genome shotgun (WGS) entry which is preliminary data.</text>
</comment>
<dbReference type="AlphaFoldDB" id="A0A934N4V2"/>
<proteinExistence type="predicted"/>
<sequence length="234" mass="24937">MYSCSVIADVLPVLPLAYTAPPPLVVAPLLASAEAQVQQQLSGGQVTSEFASGSLVPKHGLIVRVPVCFWAPGATVASAKQFGLVAPEAGPGRQLVVNYVASASEDETWWDFGDGTSTTQTGVDTTQPCAVTHTYYHVSADAYGSDHQHTPPPGQSDPFPDTEPAPDYQSVVVWHHIHFSLTAYYVQSDGTQYAVPVQSGADADFWVPSQPEWVQVQQIESVPFVCPCPTPAAQ</sequence>
<feature type="domain" description="PKD" evidence="2">
    <location>
        <begin position="110"/>
        <end position="135"/>
    </location>
</feature>
<gene>
    <name evidence="3" type="ORF">JF886_14155</name>
</gene>
<dbReference type="EMBL" id="JAEKNS010000143">
    <property type="protein sequence ID" value="MBJ7595971.1"/>
    <property type="molecule type" value="Genomic_DNA"/>
</dbReference>
<dbReference type="InterPro" id="IPR000601">
    <property type="entry name" value="PKD_dom"/>
</dbReference>
<name>A0A934N4V2_9BACT</name>
<protein>
    <recommendedName>
        <fullName evidence="2">PKD domain-containing protein</fullName>
    </recommendedName>
</protein>
<organism evidence="3 4">
    <name type="scientific">Candidatus Aeolococcus gillhamiae</name>
    <dbReference type="NCBI Taxonomy" id="3127015"/>
    <lineage>
        <taxon>Bacteria</taxon>
        <taxon>Bacillati</taxon>
        <taxon>Candidatus Dormiibacterota</taxon>
        <taxon>Candidatus Dormibacteria</taxon>
        <taxon>Candidatus Aeolococcales</taxon>
        <taxon>Candidatus Aeolococcaceae</taxon>
        <taxon>Candidatus Aeolococcus</taxon>
    </lineage>
</organism>
<feature type="region of interest" description="Disordered" evidence="1">
    <location>
        <begin position="142"/>
        <end position="165"/>
    </location>
</feature>
<dbReference type="RefSeq" id="WP_337313569.1">
    <property type="nucleotide sequence ID" value="NZ_JAEKNS010000143.1"/>
</dbReference>